<dbReference type="Proteomes" id="UP001155241">
    <property type="component" value="Unassembled WGS sequence"/>
</dbReference>
<comment type="caution">
    <text evidence="1">The sequence shown here is derived from an EMBL/GenBank/DDBJ whole genome shotgun (WGS) entry which is preliminary data.</text>
</comment>
<gene>
    <name evidence="1" type="ORF">NG895_25125</name>
</gene>
<organism evidence="1 2">
    <name type="scientific">Aeoliella straminimaris</name>
    <dbReference type="NCBI Taxonomy" id="2954799"/>
    <lineage>
        <taxon>Bacteria</taxon>
        <taxon>Pseudomonadati</taxon>
        <taxon>Planctomycetota</taxon>
        <taxon>Planctomycetia</taxon>
        <taxon>Pirellulales</taxon>
        <taxon>Lacipirellulaceae</taxon>
        <taxon>Aeoliella</taxon>
    </lineage>
</organism>
<protein>
    <submittedName>
        <fullName evidence="1">Uncharacterized protein</fullName>
    </submittedName>
</protein>
<accession>A0A9X2FDX3</accession>
<dbReference type="RefSeq" id="WP_252855307.1">
    <property type="nucleotide sequence ID" value="NZ_JAMXLR010000090.1"/>
</dbReference>
<reference evidence="1" key="1">
    <citation type="submission" date="2022-06" db="EMBL/GenBank/DDBJ databases">
        <title>Aeoliella straminimaris, a novel planctomycete from sediments.</title>
        <authorList>
            <person name="Vitorino I.R."/>
            <person name="Lage O.M."/>
        </authorList>
    </citation>
    <scope>NUCLEOTIDE SEQUENCE</scope>
    <source>
        <strain evidence="1">ICT_H6.2</strain>
    </source>
</reference>
<proteinExistence type="predicted"/>
<dbReference type="EMBL" id="JAMXLR010000090">
    <property type="protein sequence ID" value="MCO6047195.1"/>
    <property type="molecule type" value="Genomic_DNA"/>
</dbReference>
<evidence type="ECO:0000313" key="2">
    <source>
        <dbReference type="Proteomes" id="UP001155241"/>
    </source>
</evidence>
<name>A0A9X2FDX3_9BACT</name>
<evidence type="ECO:0000313" key="1">
    <source>
        <dbReference type="EMBL" id="MCO6047195.1"/>
    </source>
</evidence>
<sequence length="218" mass="23815">MWQWDGSIATVDLNSIQLVVSPAADERHVQVKTRDGLLLTTLWDMPAVSAAPLVDAYVRDDDLVCLVAPTESFPFHTQLYWTLRNVETLPTPLVALSLLVAVRTDLLDTHPTIDVTTEAAIRSSNVISVLGGPAYVASLREDLTLVDFATAEDCQRQYVHTDDDGHSKIQRTLFGHFLEKGVIRSGRLFAALHVGDVAEPQAAAVCQELAATELPLTT</sequence>
<keyword evidence="2" id="KW-1185">Reference proteome</keyword>
<dbReference type="AlphaFoldDB" id="A0A9X2FDX3"/>